<keyword evidence="2" id="KW-1133">Transmembrane helix</keyword>
<dbReference type="GO" id="GO:0016757">
    <property type="term" value="F:glycosyltransferase activity"/>
    <property type="evidence" value="ECO:0007669"/>
    <property type="project" value="UniProtKB-KW"/>
</dbReference>
<dbReference type="Proteomes" id="UP000018291">
    <property type="component" value="Unassembled WGS sequence"/>
</dbReference>
<evidence type="ECO:0000259" key="3">
    <source>
        <dbReference type="Pfam" id="PF00535"/>
    </source>
</evidence>
<comment type="similarity">
    <text evidence="1">Belongs to the glycosyltransferase 2 family.</text>
</comment>
<evidence type="ECO:0000313" key="4">
    <source>
        <dbReference type="EMBL" id="CCM65715.1"/>
    </source>
</evidence>
<dbReference type="RefSeq" id="WP_012230689.1">
    <property type="nucleotide sequence ID" value="NZ_HG422565.1"/>
</dbReference>
<feature type="transmembrane region" description="Helical" evidence="2">
    <location>
        <begin position="243"/>
        <end position="266"/>
    </location>
</feature>
<dbReference type="CDD" id="cd04179">
    <property type="entry name" value="DPM_DPG-synthase_like"/>
    <property type="match status" value="1"/>
</dbReference>
<keyword evidence="4" id="KW-0328">Glycosyltransferase</keyword>
<keyword evidence="2" id="KW-0812">Transmembrane</keyword>
<organism evidence="4 5">
    <name type="scientific">Candidatus Neomicrothrix parvicella RN1</name>
    <dbReference type="NCBI Taxonomy" id="1229780"/>
    <lineage>
        <taxon>Bacteria</taxon>
        <taxon>Bacillati</taxon>
        <taxon>Actinomycetota</taxon>
        <taxon>Acidimicrobiia</taxon>
        <taxon>Acidimicrobiales</taxon>
        <taxon>Microthrixaceae</taxon>
        <taxon>Candidatus Neomicrothrix</taxon>
    </lineage>
</organism>
<comment type="caution">
    <text evidence="4">The sequence shown here is derived from an EMBL/GenBank/DDBJ whole genome shotgun (WGS) entry which is preliminary data.</text>
</comment>
<dbReference type="PANTHER" id="PTHR48090">
    <property type="entry name" value="UNDECAPRENYL-PHOSPHATE 4-DEOXY-4-FORMAMIDO-L-ARABINOSE TRANSFERASE-RELATED"/>
    <property type="match status" value="1"/>
</dbReference>
<dbReference type="InterPro" id="IPR050256">
    <property type="entry name" value="Glycosyltransferase_2"/>
</dbReference>
<evidence type="ECO:0000256" key="2">
    <source>
        <dbReference type="SAM" id="Phobius"/>
    </source>
</evidence>
<evidence type="ECO:0000256" key="1">
    <source>
        <dbReference type="ARBA" id="ARBA00006739"/>
    </source>
</evidence>
<keyword evidence="5" id="KW-1185">Reference proteome</keyword>
<dbReference type="InterPro" id="IPR001173">
    <property type="entry name" value="Glyco_trans_2-like"/>
</dbReference>
<dbReference type="SUPFAM" id="SSF53448">
    <property type="entry name" value="Nucleotide-diphospho-sugar transferases"/>
    <property type="match status" value="1"/>
</dbReference>
<sequence>MVLIAEDSSDQRAAELPPHGTIAVIIPCHDEAVTIGGVITSLRAEIPEASIYVADNASTDGTAAVARAHGAKVIIEPRLGKGYAVRRLFADVDADIFLLVDGDGTYDPEAAPALISELVDQGADMVVGCRQADPGAHRRGHEAGNRMLSWTFRTLFALHLNDTLSGYRAFSRRFVKTFPSMTAGFEVEADMNAHAASMHLPYAEIDVRFSERPDGSMSKLSTFGDGWRILRRLLRLFRDWRPLLTFSVAGLLTILVALGALIPVFVEYAETGLVERQPTLIVAGAAIALGFGLVATGMILDRITRLRLEMARLLYLATPPPGPQGGGPPL</sequence>
<feature type="transmembrane region" description="Helical" evidence="2">
    <location>
        <begin position="278"/>
        <end position="300"/>
    </location>
</feature>
<feature type="domain" description="Glycosyltransferase 2-like" evidence="3">
    <location>
        <begin position="24"/>
        <end position="156"/>
    </location>
</feature>
<protein>
    <submittedName>
        <fullName evidence="4">Putative Glycosyltransferase protein</fullName>
        <ecNumber evidence="4">2.4.1.-</ecNumber>
    </submittedName>
</protein>
<dbReference type="EC" id="2.4.1.-" evidence="4"/>
<keyword evidence="4" id="KW-0808">Transferase</keyword>
<dbReference type="PANTHER" id="PTHR48090:SF7">
    <property type="entry name" value="RFBJ PROTEIN"/>
    <property type="match status" value="1"/>
</dbReference>
<dbReference type="AlphaFoldDB" id="R4Z4T8"/>
<dbReference type="eggNOG" id="COG1215">
    <property type="taxonomic scope" value="Bacteria"/>
</dbReference>
<keyword evidence="2" id="KW-0472">Membrane</keyword>
<proteinExistence type="inferred from homology"/>
<dbReference type="Pfam" id="PF00535">
    <property type="entry name" value="Glycos_transf_2"/>
    <property type="match status" value="1"/>
</dbReference>
<accession>R4Z4T8</accession>
<gene>
    <name evidence="4" type="ORF">BN381_80245</name>
</gene>
<dbReference type="InterPro" id="IPR029044">
    <property type="entry name" value="Nucleotide-diphossugar_trans"/>
</dbReference>
<evidence type="ECO:0000313" key="5">
    <source>
        <dbReference type="Proteomes" id="UP000018291"/>
    </source>
</evidence>
<dbReference type="EMBL" id="CANL01000078">
    <property type="protein sequence ID" value="CCM65715.1"/>
    <property type="molecule type" value="Genomic_DNA"/>
</dbReference>
<dbReference type="Gene3D" id="3.90.550.10">
    <property type="entry name" value="Spore Coat Polysaccharide Biosynthesis Protein SpsA, Chain A"/>
    <property type="match status" value="1"/>
</dbReference>
<name>R4Z4T8_9ACTN</name>
<dbReference type="HOGENOM" id="CLU_033536_7_3_11"/>
<reference evidence="4 5" key="1">
    <citation type="journal article" date="2013" name="ISME J.">
        <title>Metabolic model for the filamentous 'Candidatus Microthrix parvicella' based on genomic and metagenomic analyses.</title>
        <authorList>
            <person name="Jon McIlroy S."/>
            <person name="Kristiansen R."/>
            <person name="Albertsen M."/>
            <person name="Michael Karst S."/>
            <person name="Rossetti S."/>
            <person name="Lund Nielsen J."/>
            <person name="Tandoi V."/>
            <person name="James Seviour R."/>
            <person name="Nielsen P.H."/>
        </authorList>
    </citation>
    <scope>NUCLEOTIDE SEQUENCE [LARGE SCALE GENOMIC DNA]</scope>
    <source>
        <strain evidence="4 5">RN1</strain>
    </source>
</reference>
<dbReference type="STRING" id="1229780.BN381_80245"/>